<dbReference type="InterPro" id="IPR027454">
    <property type="entry name" value="Histone_HNS_N"/>
</dbReference>
<reference evidence="2" key="1">
    <citation type="submission" date="2024-05" db="EMBL/GenBank/DDBJ databases">
        <title>Genome Sequences of Four Agar- Degrading Marine Bacteria.</title>
        <authorList>
            <person name="Phillips E.K."/>
            <person name="Shaffer J.C."/>
            <person name="Henson M.W."/>
            <person name="Temperton B."/>
            <person name="Thrash C.J."/>
            <person name="Martin M.O."/>
        </authorList>
    </citation>
    <scope>NUCLEOTIDE SEQUENCE</scope>
    <source>
        <strain evidence="2">EKP203</strain>
    </source>
</reference>
<proteinExistence type="predicted"/>
<dbReference type="Gene3D" id="1.10.287.1050">
    <property type="entry name" value="H-NS histone-like proteins"/>
    <property type="match status" value="1"/>
</dbReference>
<gene>
    <name evidence="2" type="ORF">QWJ08_20955</name>
</gene>
<dbReference type="Proteomes" id="UP001169719">
    <property type="component" value="Unassembled WGS sequence"/>
</dbReference>
<dbReference type="RefSeq" id="WP_289963978.1">
    <property type="nucleotide sequence ID" value="NZ_JAUEOZ010000003.1"/>
</dbReference>
<dbReference type="EMBL" id="JAUEOZ010000003">
    <property type="protein sequence ID" value="MDN2483825.1"/>
    <property type="molecule type" value="Genomic_DNA"/>
</dbReference>
<organism evidence="2 3">
    <name type="scientific">Vibrio agarivorans</name>
    <dbReference type="NCBI Taxonomy" id="153622"/>
    <lineage>
        <taxon>Bacteria</taxon>
        <taxon>Pseudomonadati</taxon>
        <taxon>Pseudomonadota</taxon>
        <taxon>Gammaproteobacteria</taxon>
        <taxon>Vibrionales</taxon>
        <taxon>Vibrionaceae</taxon>
        <taxon>Vibrio</taxon>
    </lineage>
</organism>
<evidence type="ECO:0000313" key="3">
    <source>
        <dbReference type="Proteomes" id="UP001169719"/>
    </source>
</evidence>
<keyword evidence="3" id="KW-1185">Reference proteome</keyword>
<name>A0ABT7Y751_9VIBR</name>
<evidence type="ECO:0000313" key="2">
    <source>
        <dbReference type="EMBL" id="MDN2483825.1"/>
    </source>
</evidence>
<sequence>MFSIEDTENISAHLITKRVNEFMNDQQVDHEPLSQESGSNKPNRRTKRTPKNTGDTLIKQLKSKRTLSNSLRSLNKGARDSLLSSFKSICEEIDLEEDIKREEEAKQKALVETMTAQLESQGLSKNAIISILTNK</sequence>
<accession>A0ABT7Y751</accession>
<evidence type="ECO:0000256" key="1">
    <source>
        <dbReference type="SAM" id="MobiDB-lite"/>
    </source>
</evidence>
<protein>
    <submittedName>
        <fullName evidence="2">Uncharacterized protein</fullName>
    </submittedName>
</protein>
<comment type="caution">
    <text evidence="2">The sequence shown here is derived from an EMBL/GenBank/DDBJ whole genome shotgun (WGS) entry which is preliminary data.</text>
</comment>
<feature type="region of interest" description="Disordered" evidence="1">
    <location>
        <begin position="26"/>
        <end position="62"/>
    </location>
</feature>